<dbReference type="GO" id="GO:0031838">
    <property type="term" value="C:haptoglobin-hemoglobin complex"/>
    <property type="evidence" value="ECO:0007669"/>
    <property type="project" value="TreeGrafter"/>
</dbReference>
<keyword evidence="2 7" id="KW-0813">Transport</keyword>
<dbReference type="InterPro" id="IPR050056">
    <property type="entry name" value="Hemoglobin_oxygen_transport"/>
</dbReference>
<dbReference type="GO" id="GO:0004601">
    <property type="term" value="F:peroxidase activity"/>
    <property type="evidence" value="ECO:0007669"/>
    <property type="project" value="TreeGrafter"/>
</dbReference>
<keyword evidence="3 7" id="KW-0349">Heme</keyword>
<dbReference type="GO" id="GO:0020037">
    <property type="term" value="F:heme binding"/>
    <property type="evidence" value="ECO:0007669"/>
    <property type="project" value="InterPro"/>
</dbReference>
<proteinExistence type="inferred from homology"/>
<evidence type="ECO:0000256" key="4">
    <source>
        <dbReference type="ARBA" id="ARBA00022621"/>
    </source>
</evidence>
<comment type="caution">
    <text evidence="9">The sequence shown here is derived from an EMBL/GenBank/DDBJ whole genome shotgun (WGS) entry which is preliminary data.</text>
</comment>
<dbReference type="GO" id="GO:0042744">
    <property type="term" value="P:hydrogen peroxide catabolic process"/>
    <property type="evidence" value="ECO:0007669"/>
    <property type="project" value="TreeGrafter"/>
</dbReference>
<dbReference type="InterPro" id="IPR009050">
    <property type="entry name" value="Globin-like_sf"/>
</dbReference>
<dbReference type="Pfam" id="PF00042">
    <property type="entry name" value="Globin"/>
    <property type="match status" value="1"/>
</dbReference>
<dbReference type="OrthoDB" id="9886081at2759"/>
<evidence type="ECO:0000313" key="10">
    <source>
        <dbReference type="Proteomes" id="UP000770717"/>
    </source>
</evidence>
<evidence type="ECO:0000256" key="1">
    <source>
        <dbReference type="ARBA" id="ARBA00008705"/>
    </source>
</evidence>
<dbReference type="GO" id="GO:0031720">
    <property type="term" value="F:haptoglobin binding"/>
    <property type="evidence" value="ECO:0007669"/>
    <property type="project" value="TreeGrafter"/>
</dbReference>
<dbReference type="CDD" id="cd08925">
    <property type="entry name" value="Hb-beta-like"/>
    <property type="match status" value="1"/>
</dbReference>
<evidence type="ECO:0000256" key="7">
    <source>
        <dbReference type="RuleBase" id="RU000356"/>
    </source>
</evidence>
<dbReference type="SUPFAM" id="SSF46458">
    <property type="entry name" value="Globin-like"/>
    <property type="match status" value="1"/>
</dbReference>
<comment type="similarity">
    <text evidence="1 7">Belongs to the globin family.</text>
</comment>
<dbReference type="PROSITE" id="PS01033">
    <property type="entry name" value="GLOBIN"/>
    <property type="match status" value="1"/>
</dbReference>
<evidence type="ECO:0000256" key="5">
    <source>
        <dbReference type="ARBA" id="ARBA00022723"/>
    </source>
</evidence>
<dbReference type="GO" id="GO:0072562">
    <property type="term" value="C:blood microparticle"/>
    <property type="evidence" value="ECO:0007669"/>
    <property type="project" value="TreeGrafter"/>
</dbReference>
<dbReference type="AlphaFoldDB" id="A0A8J6K380"/>
<dbReference type="PANTHER" id="PTHR11442:SF100">
    <property type="entry name" value="HEMOGLOBIN SUBUNIT BETA-1"/>
    <property type="match status" value="1"/>
</dbReference>
<dbReference type="EMBL" id="WNTK01000010">
    <property type="protein sequence ID" value="KAG9477140.1"/>
    <property type="molecule type" value="Genomic_DNA"/>
</dbReference>
<dbReference type="GO" id="GO:0005344">
    <property type="term" value="F:oxygen carrier activity"/>
    <property type="evidence" value="ECO:0007669"/>
    <property type="project" value="UniProtKB-KW"/>
</dbReference>
<evidence type="ECO:0000256" key="2">
    <source>
        <dbReference type="ARBA" id="ARBA00022448"/>
    </source>
</evidence>
<dbReference type="GO" id="GO:0046872">
    <property type="term" value="F:metal ion binding"/>
    <property type="evidence" value="ECO:0007669"/>
    <property type="project" value="UniProtKB-KW"/>
</dbReference>
<dbReference type="PRINTS" id="PR00814">
    <property type="entry name" value="BETAHAEM"/>
</dbReference>
<dbReference type="Gene3D" id="1.10.490.10">
    <property type="entry name" value="Globins"/>
    <property type="match status" value="1"/>
</dbReference>
<keyword evidence="10" id="KW-1185">Reference proteome</keyword>
<dbReference type="GO" id="GO:0005833">
    <property type="term" value="C:hemoglobin complex"/>
    <property type="evidence" value="ECO:0007669"/>
    <property type="project" value="InterPro"/>
</dbReference>
<gene>
    <name evidence="9" type="ORF">GDO78_002505</name>
</gene>
<reference evidence="9" key="1">
    <citation type="thesis" date="2020" institute="ProQuest LLC" country="789 East Eisenhower Parkway, Ann Arbor, MI, USA">
        <title>Comparative Genomics and Chromosome Evolution.</title>
        <authorList>
            <person name="Mudd A.B."/>
        </authorList>
    </citation>
    <scope>NUCLEOTIDE SEQUENCE</scope>
    <source>
        <strain evidence="9">HN-11 Male</strain>
        <tissue evidence="9">Kidney and liver</tissue>
    </source>
</reference>
<protein>
    <recommendedName>
        <fullName evidence="8">Globin domain-containing protein</fullName>
    </recommendedName>
</protein>
<dbReference type="Proteomes" id="UP000770717">
    <property type="component" value="Unassembled WGS sequence"/>
</dbReference>
<dbReference type="InterPro" id="IPR000971">
    <property type="entry name" value="Globin"/>
</dbReference>
<sequence length="147" mass="16397">MVHLTEQEIKCVNAMWSKVDCKTLGGDALVRLLVVNPWTQRHFSTFGNLGSADAICHNAKVQAHGEKVLRSIGEALKHLDKLKAHFAKLSQYHSENLHVDPANFDRFGQMVCIGMACHFHAEFTPEVQACFEKVFHAVADALGKGYH</sequence>
<dbReference type="GO" id="GO:0043177">
    <property type="term" value="F:organic acid binding"/>
    <property type="evidence" value="ECO:0007669"/>
    <property type="project" value="TreeGrafter"/>
</dbReference>
<dbReference type="InterPro" id="IPR012292">
    <property type="entry name" value="Globin/Proto"/>
</dbReference>
<evidence type="ECO:0000313" key="9">
    <source>
        <dbReference type="EMBL" id="KAG9477140.1"/>
    </source>
</evidence>
<dbReference type="InterPro" id="IPR002337">
    <property type="entry name" value="Hemoglobin_b"/>
</dbReference>
<keyword evidence="6" id="KW-0408">Iron</keyword>
<name>A0A8J6K380_ELECQ</name>
<evidence type="ECO:0000256" key="6">
    <source>
        <dbReference type="ARBA" id="ARBA00023004"/>
    </source>
</evidence>
<feature type="domain" description="Globin" evidence="8">
    <location>
        <begin position="3"/>
        <end position="147"/>
    </location>
</feature>
<dbReference type="PANTHER" id="PTHR11442">
    <property type="entry name" value="HEMOGLOBIN FAMILY MEMBER"/>
    <property type="match status" value="1"/>
</dbReference>
<evidence type="ECO:0000259" key="8">
    <source>
        <dbReference type="PROSITE" id="PS01033"/>
    </source>
</evidence>
<keyword evidence="5" id="KW-0479">Metal-binding</keyword>
<dbReference type="GO" id="GO:0019825">
    <property type="term" value="F:oxygen binding"/>
    <property type="evidence" value="ECO:0007669"/>
    <property type="project" value="InterPro"/>
</dbReference>
<organism evidence="9 10">
    <name type="scientific">Eleutherodactylus coqui</name>
    <name type="common">Puerto Rican coqui</name>
    <dbReference type="NCBI Taxonomy" id="57060"/>
    <lineage>
        <taxon>Eukaryota</taxon>
        <taxon>Metazoa</taxon>
        <taxon>Chordata</taxon>
        <taxon>Craniata</taxon>
        <taxon>Vertebrata</taxon>
        <taxon>Euteleostomi</taxon>
        <taxon>Amphibia</taxon>
        <taxon>Batrachia</taxon>
        <taxon>Anura</taxon>
        <taxon>Neobatrachia</taxon>
        <taxon>Hyloidea</taxon>
        <taxon>Eleutherodactylidae</taxon>
        <taxon>Eleutherodactylinae</taxon>
        <taxon>Eleutherodactylus</taxon>
        <taxon>Eleutherodactylus</taxon>
    </lineage>
</organism>
<keyword evidence="4 7" id="KW-0561">Oxygen transport</keyword>
<evidence type="ECO:0000256" key="3">
    <source>
        <dbReference type="ARBA" id="ARBA00022617"/>
    </source>
</evidence>
<accession>A0A8J6K380</accession>